<feature type="compositionally biased region" description="Basic and acidic residues" evidence="1">
    <location>
        <begin position="87"/>
        <end position="105"/>
    </location>
</feature>
<dbReference type="AlphaFoldDB" id="A0A0M0K909"/>
<evidence type="ECO:0000313" key="2">
    <source>
        <dbReference type="EMBL" id="KOO35067.1"/>
    </source>
</evidence>
<organism evidence="2 3">
    <name type="scientific">Chrysochromulina tobinii</name>
    <dbReference type="NCBI Taxonomy" id="1460289"/>
    <lineage>
        <taxon>Eukaryota</taxon>
        <taxon>Haptista</taxon>
        <taxon>Haptophyta</taxon>
        <taxon>Prymnesiophyceae</taxon>
        <taxon>Prymnesiales</taxon>
        <taxon>Chrysochromulinaceae</taxon>
        <taxon>Chrysochromulina</taxon>
    </lineage>
</organism>
<keyword evidence="3" id="KW-1185">Reference proteome</keyword>
<accession>A0A0M0K909</accession>
<proteinExistence type="predicted"/>
<evidence type="ECO:0000313" key="3">
    <source>
        <dbReference type="Proteomes" id="UP000037460"/>
    </source>
</evidence>
<reference evidence="3" key="1">
    <citation type="journal article" date="2015" name="PLoS Genet.">
        <title>Genome Sequence and Transcriptome Analyses of Chrysochromulina tobin: Metabolic Tools for Enhanced Algal Fitness in the Prominent Order Prymnesiales (Haptophyceae).</title>
        <authorList>
            <person name="Hovde B.T."/>
            <person name="Deodato C.R."/>
            <person name="Hunsperger H.M."/>
            <person name="Ryken S.A."/>
            <person name="Yost W."/>
            <person name="Jha R.K."/>
            <person name="Patterson J."/>
            <person name="Monnat R.J. Jr."/>
            <person name="Barlow S.B."/>
            <person name="Starkenburg S.R."/>
            <person name="Cattolico R.A."/>
        </authorList>
    </citation>
    <scope>NUCLEOTIDE SEQUENCE</scope>
    <source>
        <strain evidence="3">CCMP291</strain>
    </source>
</reference>
<feature type="compositionally biased region" description="Acidic residues" evidence="1">
    <location>
        <begin position="134"/>
        <end position="163"/>
    </location>
</feature>
<feature type="region of interest" description="Disordered" evidence="1">
    <location>
        <begin position="47"/>
        <end position="171"/>
    </location>
</feature>
<dbReference type="EMBL" id="JWZX01000997">
    <property type="protein sequence ID" value="KOO35067.1"/>
    <property type="molecule type" value="Genomic_DNA"/>
</dbReference>
<evidence type="ECO:0000256" key="1">
    <source>
        <dbReference type="SAM" id="MobiDB-lite"/>
    </source>
</evidence>
<name>A0A0M0K909_9EUKA</name>
<sequence>MPFEIDARAWTEPMGAASNALLHDEGDAASAQDDALEVVPQMAAVAERGPKQVGMPLPVRRGAATTTTGERDDENELSDSSDSVDVGVKDVGVKDVGVKDVGVKDVDDESEGQMGKLEEEDDDDAGDSLGAMGDSEDEGEELEELGTEDADDVQAVEEDEEGEASIAHDGA</sequence>
<dbReference type="Proteomes" id="UP000037460">
    <property type="component" value="Unassembled WGS sequence"/>
</dbReference>
<comment type="caution">
    <text evidence="2">The sequence shown here is derived from an EMBL/GenBank/DDBJ whole genome shotgun (WGS) entry which is preliminary data.</text>
</comment>
<gene>
    <name evidence="2" type="ORF">Ctob_016481</name>
</gene>
<protein>
    <submittedName>
        <fullName evidence="2">Uncharacterized protein</fullName>
    </submittedName>
</protein>